<dbReference type="AlphaFoldDB" id="A0A1K9ZVG8"/>
<name>A0A1K9ZVG8_9GAMM</name>
<gene>
    <name evidence="2" type="ORF">NVI5450_2729</name>
</gene>
<dbReference type="RefSeq" id="WP_075518277.1">
    <property type="nucleotide sequence ID" value="NZ_FPLD01000069.1"/>
</dbReference>
<reference evidence="2 3" key="1">
    <citation type="submission" date="2016-11" db="EMBL/GenBank/DDBJ databases">
        <authorList>
            <person name="Jaros S."/>
            <person name="Januszkiewicz K."/>
            <person name="Wedrychowicz H."/>
        </authorList>
    </citation>
    <scope>NUCLEOTIDE SEQUENCE [LARGE SCALE GENOMIC DNA]</scope>
    <source>
        <strain evidence="2">NVI 5450</strain>
    </source>
</reference>
<dbReference type="Pfam" id="PF06527">
    <property type="entry name" value="TniQ"/>
    <property type="match status" value="1"/>
</dbReference>
<protein>
    <recommendedName>
        <fullName evidence="1">TniQ domain-containing protein</fullName>
    </recommendedName>
</protein>
<organism evidence="2 3">
    <name type="scientific">Moritella viscosa</name>
    <dbReference type="NCBI Taxonomy" id="80854"/>
    <lineage>
        <taxon>Bacteria</taxon>
        <taxon>Pseudomonadati</taxon>
        <taxon>Pseudomonadota</taxon>
        <taxon>Gammaproteobacteria</taxon>
        <taxon>Alteromonadales</taxon>
        <taxon>Moritellaceae</taxon>
        <taxon>Moritella</taxon>
    </lineage>
</organism>
<evidence type="ECO:0000313" key="2">
    <source>
        <dbReference type="EMBL" id="SGZ03995.1"/>
    </source>
</evidence>
<evidence type="ECO:0000259" key="1">
    <source>
        <dbReference type="Pfam" id="PF06527"/>
    </source>
</evidence>
<sequence>MVSWPAHPQPLPDELFSSWIFRAARANGQKFFSLCYMVAPELRNIHHNYDYVINEDALKRYAKSLKTPYEQAFQTTLESYAGYLYETASASRNRKSSILCTGIQSKATQRFSLQVCPLCLSESEPYFRKKWRITFITVCSIHGCKLIDRCPQCFHPIRPLQNDIGNQKILYSGEITACHNCSFDLKKANVETADRYVLLETKWYESILENGYVVLGPNCYVYSFSFFNILKHLIGVTTNKNNLGLNCNSKPDLLPLNIRYKIICKLAGIFHKWPVSFVEFCFEFNIVYSDFTSVSKIKNAIPFWLDRIIKPQIYSPNLNPEDESVRSAMQYMKKKGMAINIVKINEFMGFEDSSVIKRVYKNVIPSKIIIR</sequence>
<proteinExistence type="predicted"/>
<feature type="domain" description="TniQ" evidence="1">
    <location>
        <begin position="5"/>
        <end position="146"/>
    </location>
</feature>
<dbReference type="Proteomes" id="UP000183794">
    <property type="component" value="Unassembled WGS sequence"/>
</dbReference>
<accession>A0A1K9ZVG8</accession>
<dbReference type="OrthoDB" id="6917259at2"/>
<dbReference type="EMBL" id="FPLD01000069">
    <property type="protein sequence ID" value="SGZ03995.1"/>
    <property type="molecule type" value="Genomic_DNA"/>
</dbReference>
<evidence type="ECO:0000313" key="3">
    <source>
        <dbReference type="Proteomes" id="UP000183794"/>
    </source>
</evidence>
<dbReference type="InterPro" id="IPR009492">
    <property type="entry name" value="TniQ"/>
</dbReference>